<proteinExistence type="predicted"/>
<sequence length="99" mass="11228">MVLAIGDIAYWLVSCTEPRLYDRLFWAAFFTAVLVPVSFVQFQPEAAIYLAGFLLLLALLTRLRWWIPVRGLPVGIFVAGACGVFLALCFRWDAACRLW</sequence>
<keyword evidence="1" id="KW-0812">Transmembrane</keyword>
<keyword evidence="1" id="KW-0472">Membrane</keyword>
<accession>A0ABD5CN94</accession>
<reference evidence="2 3" key="1">
    <citation type="submission" date="2023-08" db="EMBL/GenBank/DDBJ databases">
        <title>Genome sequencing of plant associated microbes to promote plant fitness in Sorghum bicolor and Oryza sativa.</title>
        <authorList>
            <person name="Coleman-Derr D."/>
        </authorList>
    </citation>
    <scope>NUCLEOTIDE SEQUENCE [LARGE SCALE GENOMIC DNA]</scope>
    <source>
        <strain evidence="2 3">SLBN-33</strain>
    </source>
</reference>
<evidence type="ECO:0000256" key="1">
    <source>
        <dbReference type="SAM" id="Phobius"/>
    </source>
</evidence>
<keyword evidence="1" id="KW-1133">Transmembrane helix</keyword>
<protein>
    <submittedName>
        <fullName evidence="2">Uncharacterized protein</fullName>
    </submittedName>
</protein>
<organism evidence="2 3">
    <name type="scientific">Paraburkholderia graminis</name>
    <dbReference type="NCBI Taxonomy" id="60548"/>
    <lineage>
        <taxon>Bacteria</taxon>
        <taxon>Pseudomonadati</taxon>
        <taxon>Pseudomonadota</taxon>
        <taxon>Betaproteobacteria</taxon>
        <taxon>Burkholderiales</taxon>
        <taxon>Burkholderiaceae</taxon>
        <taxon>Paraburkholderia</taxon>
    </lineage>
</organism>
<feature type="transmembrane region" description="Helical" evidence="1">
    <location>
        <begin position="47"/>
        <end position="65"/>
    </location>
</feature>
<dbReference type="AlphaFoldDB" id="A0ABD5CN94"/>
<gene>
    <name evidence="2" type="ORF">QF025_005046</name>
</gene>
<name>A0ABD5CN94_9BURK</name>
<dbReference type="Proteomes" id="UP001245184">
    <property type="component" value="Unassembled WGS sequence"/>
</dbReference>
<feature type="transmembrane region" description="Helical" evidence="1">
    <location>
        <begin position="71"/>
        <end position="90"/>
    </location>
</feature>
<dbReference type="EMBL" id="JAVIZN010000002">
    <property type="protein sequence ID" value="MDR6206326.1"/>
    <property type="molecule type" value="Genomic_DNA"/>
</dbReference>
<evidence type="ECO:0000313" key="3">
    <source>
        <dbReference type="Proteomes" id="UP001245184"/>
    </source>
</evidence>
<comment type="caution">
    <text evidence="2">The sequence shown here is derived from an EMBL/GenBank/DDBJ whole genome shotgun (WGS) entry which is preliminary data.</text>
</comment>
<evidence type="ECO:0000313" key="2">
    <source>
        <dbReference type="EMBL" id="MDR6206326.1"/>
    </source>
</evidence>
<feature type="transmembrane region" description="Helical" evidence="1">
    <location>
        <begin position="20"/>
        <end position="40"/>
    </location>
</feature>